<reference evidence="1 2" key="1">
    <citation type="submission" date="2015-02" db="EMBL/GenBank/DDBJ databases">
        <authorList>
            <person name="Chooi Y.-H."/>
        </authorList>
    </citation>
    <scope>NUCLEOTIDE SEQUENCE [LARGE SCALE GENOMIC DNA]</scope>
    <source>
        <strain evidence="1">E3</strain>
    </source>
</reference>
<proteinExistence type="predicted"/>
<evidence type="ECO:0008006" key="3">
    <source>
        <dbReference type="Google" id="ProtNLM"/>
    </source>
</evidence>
<dbReference type="EMBL" id="CDSF01000124">
    <property type="protein sequence ID" value="CEP02328.1"/>
    <property type="molecule type" value="Genomic_DNA"/>
</dbReference>
<dbReference type="AlphaFoldDB" id="A0A0G4J3X4"/>
<organism evidence="1 2">
    <name type="scientific">Plasmodiophora brassicae</name>
    <name type="common">Clubroot disease agent</name>
    <dbReference type="NCBI Taxonomy" id="37360"/>
    <lineage>
        <taxon>Eukaryota</taxon>
        <taxon>Sar</taxon>
        <taxon>Rhizaria</taxon>
        <taxon>Endomyxa</taxon>
        <taxon>Phytomyxea</taxon>
        <taxon>Plasmodiophorida</taxon>
        <taxon>Plasmodiophoridae</taxon>
        <taxon>Plasmodiophora</taxon>
    </lineage>
</organism>
<protein>
    <recommendedName>
        <fullName evidence="3">Transmembrane protein 135 N-terminal domain-containing protein</fullName>
    </recommendedName>
</protein>
<sequence>MLMMRVPNVDWRQVAIVAMWHTVFQRAHPSIPLSAANLQGFVIGPIVITQLVRLSGRPVGGFRTLMAGLVSPTYVVTQPWGTSDTDPSPCRVMHPETDACLQALLPNFVRAARLLFVMYLKIFTVQMLFGGRYSVRRVGRVIRDAFWSALALTANIQAYRATTCFLTRACGVRWRYWIQQYLACVPAACILPRLVPRGRLHQINSFMFYVGMASWTPTRYAPWCAVVTGLLHRSNPAAAAGPVLAGLVTSINKPSRS</sequence>
<gene>
    <name evidence="1" type="ORF">PBRA_008912</name>
</gene>
<evidence type="ECO:0000313" key="1">
    <source>
        <dbReference type="EMBL" id="CEP02328.1"/>
    </source>
</evidence>
<name>A0A0G4J3X4_PLABS</name>
<evidence type="ECO:0000313" key="2">
    <source>
        <dbReference type="Proteomes" id="UP000039324"/>
    </source>
</evidence>
<keyword evidence="2" id="KW-1185">Reference proteome</keyword>
<accession>A0A0G4J3X4</accession>
<dbReference type="Proteomes" id="UP000039324">
    <property type="component" value="Unassembled WGS sequence"/>
</dbReference>